<gene>
    <name evidence="2" type="ORF">C2G38_2044187</name>
</gene>
<organism evidence="2 3">
    <name type="scientific">Gigaspora rosea</name>
    <dbReference type="NCBI Taxonomy" id="44941"/>
    <lineage>
        <taxon>Eukaryota</taxon>
        <taxon>Fungi</taxon>
        <taxon>Fungi incertae sedis</taxon>
        <taxon>Mucoromycota</taxon>
        <taxon>Glomeromycotina</taxon>
        <taxon>Glomeromycetes</taxon>
        <taxon>Diversisporales</taxon>
        <taxon>Gigasporaceae</taxon>
        <taxon>Gigaspora</taxon>
    </lineage>
</organism>
<feature type="region of interest" description="Disordered" evidence="1">
    <location>
        <begin position="1"/>
        <end position="52"/>
    </location>
</feature>
<proteinExistence type="predicted"/>
<evidence type="ECO:0000313" key="2">
    <source>
        <dbReference type="EMBL" id="RIB09595.1"/>
    </source>
</evidence>
<keyword evidence="3" id="KW-1185">Reference proteome</keyword>
<feature type="region of interest" description="Disordered" evidence="1">
    <location>
        <begin position="274"/>
        <end position="303"/>
    </location>
</feature>
<evidence type="ECO:0000256" key="1">
    <source>
        <dbReference type="SAM" id="MobiDB-lite"/>
    </source>
</evidence>
<protein>
    <submittedName>
        <fullName evidence="2">Uncharacterized protein</fullName>
    </submittedName>
</protein>
<dbReference type="Proteomes" id="UP000266673">
    <property type="component" value="Unassembled WGS sequence"/>
</dbReference>
<dbReference type="OrthoDB" id="2432973at2759"/>
<evidence type="ECO:0000313" key="3">
    <source>
        <dbReference type="Proteomes" id="UP000266673"/>
    </source>
</evidence>
<feature type="compositionally biased region" description="Polar residues" evidence="1">
    <location>
        <begin position="1"/>
        <end position="21"/>
    </location>
</feature>
<comment type="caution">
    <text evidence="2">The sequence shown here is derived from an EMBL/GenBank/DDBJ whole genome shotgun (WGS) entry which is preliminary data.</text>
</comment>
<dbReference type="EMBL" id="QKWP01001355">
    <property type="protein sequence ID" value="RIB09595.1"/>
    <property type="molecule type" value="Genomic_DNA"/>
</dbReference>
<accession>A0A397UH35</accession>
<feature type="compositionally biased region" description="Polar residues" evidence="1">
    <location>
        <begin position="275"/>
        <end position="303"/>
    </location>
</feature>
<feature type="compositionally biased region" description="Polar residues" evidence="1">
    <location>
        <begin position="34"/>
        <end position="44"/>
    </location>
</feature>
<reference evidence="2 3" key="1">
    <citation type="submission" date="2018-06" db="EMBL/GenBank/DDBJ databases">
        <title>Comparative genomics reveals the genomic features of Rhizophagus irregularis, R. cerebriforme, R. diaphanum and Gigaspora rosea, and their symbiotic lifestyle signature.</title>
        <authorList>
            <person name="Morin E."/>
            <person name="San Clemente H."/>
            <person name="Chen E.C.H."/>
            <person name="De La Providencia I."/>
            <person name="Hainaut M."/>
            <person name="Kuo A."/>
            <person name="Kohler A."/>
            <person name="Murat C."/>
            <person name="Tang N."/>
            <person name="Roy S."/>
            <person name="Loubradou J."/>
            <person name="Henrissat B."/>
            <person name="Grigoriev I.V."/>
            <person name="Corradi N."/>
            <person name="Roux C."/>
            <person name="Martin F.M."/>
        </authorList>
    </citation>
    <scope>NUCLEOTIDE SEQUENCE [LARGE SCALE GENOMIC DNA]</scope>
    <source>
        <strain evidence="2 3">DAOM 194757</strain>
    </source>
</reference>
<name>A0A397UH35_9GLOM</name>
<sequence length="303" mass="34450">MSSFELTTSRSDITTSESSAETIAVGDNQRNEDSTTSQMNSNKDNQPEADPNNIQLENNLQRIINSSDNNGATQGNYPPTPIINNLILAAGTENQSNEPGDNPETITYKATSRKFPSFVYTFKNNTHTVQGFLNEKAIETEQIRLWWVSNWPDGQKKIEMLPKKPSLSNKMWKTIALGLFADLQEFAQKNFINNVKASGEDTVLQTSEGSVVMIKKRNQNTTLENISDWLIAFKSYMDAVLIVYGNRELELNTYWDYQRTMLQYVENWDTKKRTVSGNTPELRNAPTSTTETQRNRPRTINNQ</sequence>
<dbReference type="AlphaFoldDB" id="A0A397UH35"/>